<dbReference type="PANTHER" id="PTHR11017">
    <property type="entry name" value="LEUCINE-RICH REPEAT-CONTAINING PROTEIN"/>
    <property type="match status" value="1"/>
</dbReference>
<organism evidence="1 2">
    <name type="scientific">Hibiscus sabdariffa</name>
    <name type="common">roselle</name>
    <dbReference type="NCBI Taxonomy" id="183260"/>
    <lineage>
        <taxon>Eukaryota</taxon>
        <taxon>Viridiplantae</taxon>
        <taxon>Streptophyta</taxon>
        <taxon>Embryophyta</taxon>
        <taxon>Tracheophyta</taxon>
        <taxon>Spermatophyta</taxon>
        <taxon>Magnoliopsida</taxon>
        <taxon>eudicotyledons</taxon>
        <taxon>Gunneridae</taxon>
        <taxon>Pentapetalae</taxon>
        <taxon>rosids</taxon>
        <taxon>malvids</taxon>
        <taxon>Malvales</taxon>
        <taxon>Malvaceae</taxon>
        <taxon>Malvoideae</taxon>
        <taxon>Hibiscus</taxon>
    </lineage>
</organism>
<protein>
    <submittedName>
        <fullName evidence="1">Uncharacterized protein</fullName>
    </submittedName>
</protein>
<dbReference type="InterPro" id="IPR044974">
    <property type="entry name" value="Disease_R_plants"/>
</dbReference>
<dbReference type="PANTHER" id="PTHR11017:SF479">
    <property type="entry name" value="DISEASE RESISTANCE PROTEIN (TIR-NBS-LRR CLASS) FAMILY"/>
    <property type="match status" value="1"/>
</dbReference>
<comment type="caution">
    <text evidence="1">The sequence shown here is derived from an EMBL/GenBank/DDBJ whole genome shotgun (WGS) entry which is preliminary data.</text>
</comment>
<dbReference type="SUPFAM" id="SSF52058">
    <property type="entry name" value="L domain-like"/>
    <property type="match status" value="1"/>
</dbReference>
<dbReference type="EMBL" id="JBBPBM010000103">
    <property type="protein sequence ID" value="KAK8508364.1"/>
    <property type="molecule type" value="Genomic_DNA"/>
</dbReference>
<gene>
    <name evidence="1" type="ORF">V6N12_019543</name>
</gene>
<name>A0ABR2BML3_9ROSI</name>
<dbReference type="Proteomes" id="UP001472677">
    <property type="component" value="Unassembled WGS sequence"/>
</dbReference>
<proteinExistence type="predicted"/>
<accession>A0ABR2BML3</accession>
<reference evidence="1 2" key="1">
    <citation type="journal article" date="2024" name="G3 (Bethesda)">
        <title>Genome assembly of Hibiscus sabdariffa L. provides insights into metabolisms of medicinal natural products.</title>
        <authorList>
            <person name="Kim T."/>
        </authorList>
    </citation>
    <scope>NUCLEOTIDE SEQUENCE [LARGE SCALE GENOMIC DNA]</scope>
    <source>
        <strain evidence="1">TK-2024</strain>
        <tissue evidence="1">Old leaves</tissue>
    </source>
</reference>
<evidence type="ECO:0000313" key="1">
    <source>
        <dbReference type="EMBL" id="KAK8508364.1"/>
    </source>
</evidence>
<keyword evidence="2" id="KW-1185">Reference proteome</keyword>
<dbReference type="Gene3D" id="3.80.10.10">
    <property type="entry name" value="Ribonuclease Inhibitor"/>
    <property type="match status" value="1"/>
</dbReference>
<dbReference type="InterPro" id="IPR032675">
    <property type="entry name" value="LRR_dom_sf"/>
</dbReference>
<sequence length="521" mass="59858">MFNLRYIKFYDPSLQLVWNQKLHTNIDILSLPNELRILWWTRCPFKSLSASFNPKNLVVLKLSFGDVEQLWNEDDYQDLSNLKVFDVSNSRKLKKIPMLSGATNLKIFLCFGCESLVELPCLSNLTYIEKIDFRLCFKLNKFPELPDNIGEIVLVDSKIEVSDSIEHLVNLKALYFDYCPIVKIPKLPRNIDYLSIPGTQVEELSLHPLSKLRVFVMGDCKNLKSVSGLPPNLMRLDASGCTSLEKVSFDRQILHSFDLEEDCSMIFSECFCLNEESIDNIEANAMLKIQSLAEGWIHRKSSQVFSCCFPGNKMSANRFEYWSMNSCLNFRISSSGSSVRRFLVFAICLVPNLTHFYVVNVIKLICKYQLAPDSGNDGGGGFEKFETEFYLYQSYKSDHVWILCGKDMIREDNNYVEASFDFQIKDGKGGNIEVKKCGVKVFYVDAENYTITDVMTCSKSNQNFDSEDDANIEQVLHHSAIETSFNYIGGTRSNRIDCPRRKLDIDIKFQDTNKRVPLRCR</sequence>
<evidence type="ECO:0000313" key="2">
    <source>
        <dbReference type="Proteomes" id="UP001472677"/>
    </source>
</evidence>